<dbReference type="PROSITE" id="PS50022">
    <property type="entry name" value="FA58C_3"/>
    <property type="match status" value="1"/>
</dbReference>
<comment type="caution">
    <text evidence="2">The sequence shown here is derived from an EMBL/GenBank/DDBJ whole genome shotgun (WGS) entry which is preliminary data.</text>
</comment>
<accession>A0A1Y3AU64</accession>
<gene>
    <name evidence="2" type="ORF">BLA29_013535</name>
</gene>
<evidence type="ECO:0000313" key="3">
    <source>
        <dbReference type="Proteomes" id="UP000194236"/>
    </source>
</evidence>
<sequence>MTLDVCLLHPSIQMIIRELQMNEHEDSSRIRIPSSLCNGQSHSLGMESGEIRDHQITSSSSYNLQSVGPQNAR</sequence>
<dbReference type="Gene3D" id="2.60.120.260">
    <property type="entry name" value="Galactose-binding domain-like"/>
    <property type="match status" value="1"/>
</dbReference>
<dbReference type="AlphaFoldDB" id="A0A1Y3AU64"/>
<dbReference type="OrthoDB" id="6071166at2759"/>
<dbReference type="InterPro" id="IPR008979">
    <property type="entry name" value="Galactose-bd-like_sf"/>
</dbReference>
<dbReference type="InterPro" id="IPR000421">
    <property type="entry name" value="FA58C"/>
</dbReference>
<proteinExistence type="predicted"/>
<name>A0A1Y3AU64_EURMA</name>
<protein>
    <recommendedName>
        <fullName evidence="1">F5/8 type C domain-containing protein</fullName>
    </recommendedName>
</protein>
<organism evidence="2 3">
    <name type="scientific">Euroglyphus maynei</name>
    <name type="common">Mayne's house dust mite</name>
    <dbReference type="NCBI Taxonomy" id="6958"/>
    <lineage>
        <taxon>Eukaryota</taxon>
        <taxon>Metazoa</taxon>
        <taxon>Ecdysozoa</taxon>
        <taxon>Arthropoda</taxon>
        <taxon>Chelicerata</taxon>
        <taxon>Arachnida</taxon>
        <taxon>Acari</taxon>
        <taxon>Acariformes</taxon>
        <taxon>Sarcoptiformes</taxon>
        <taxon>Astigmata</taxon>
        <taxon>Psoroptidia</taxon>
        <taxon>Analgoidea</taxon>
        <taxon>Pyroglyphidae</taxon>
        <taxon>Pyroglyphinae</taxon>
        <taxon>Euroglyphus</taxon>
    </lineage>
</organism>
<keyword evidence="3" id="KW-1185">Reference proteome</keyword>
<evidence type="ECO:0000259" key="1">
    <source>
        <dbReference type="PROSITE" id="PS50022"/>
    </source>
</evidence>
<dbReference type="Proteomes" id="UP000194236">
    <property type="component" value="Unassembled WGS sequence"/>
</dbReference>
<evidence type="ECO:0000313" key="2">
    <source>
        <dbReference type="EMBL" id="OTF71338.1"/>
    </source>
</evidence>
<feature type="domain" description="F5/8 type C" evidence="1">
    <location>
        <begin position="37"/>
        <end position="73"/>
    </location>
</feature>
<dbReference type="EMBL" id="MUJZ01061559">
    <property type="protein sequence ID" value="OTF71338.1"/>
    <property type="molecule type" value="Genomic_DNA"/>
</dbReference>
<reference evidence="2 3" key="1">
    <citation type="submission" date="2017-03" db="EMBL/GenBank/DDBJ databases">
        <title>Genome Survey of Euroglyphus maynei.</title>
        <authorList>
            <person name="Arlian L.G."/>
            <person name="Morgan M.S."/>
            <person name="Rider S.D."/>
        </authorList>
    </citation>
    <scope>NUCLEOTIDE SEQUENCE [LARGE SCALE GENOMIC DNA]</scope>
    <source>
        <strain evidence="2">Arlian Lab</strain>
        <tissue evidence="2">Whole body</tissue>
    </source>
</reference>
<dbReference type="SUPFAM" id="SSF49785">
    <property type="entry name" value="Galactose-binding domain-like"/>
    <property type="match status" value="1"/>
</dbReference>